<keyword evidence="1" id="KW-0472">Membrane</keyword>
<proteinExistence type="predicted"/>
<keyword evidence="3" id="KW-1185">Reference proteome</keyword>
<feature type="transmembrane region" description="Helical" evidence="1">
    <location>
        <begin position="42"/>
        <end position="67"/>
    </location>
</feature>
<dbReference type="RefSeq" id="WP_243568177.1">
    <property type="nucleotide sequence ID" value="NZ_BAAARD010000008.1"/>
</dbReference>
<protein>
    <submittedName>
        <fullName evidence="2">Uncharacterized protein</fullName>
    </submittedName>
</protein>
<organism evidence="2 3">
    <name type="scientific">Agromyces soli</name>
    <dbReference type="NCBI Taxonomy" id="659012"/>
    <lineage>
        <taxon>Bacteria</taxon>
        <taxon>Bacillati</taxon>
        <taxon>Actinomycetota</taxon>
        <taxon>Actinomycetes</taxon>
        <taxon>Micrococcales</taxon>
        <taxon>Microbacteriaceae</taxon>
        <taxon>Agromyces</taxon>
    </lineage>
</organism>
<evidence type="ECO:0000313" key="3">
    <source>
        <dbReference type="Proteomes" id="UP000831304"/>
    </source>
</evidence>
<dbReference type="EMBL" id="CP094533">
    <property type="protein sequence ID" value="UOE25277.1"/>
    <property type="molecule type" value="Genomic_DNA"/>
</dbReference>
<sequence>MNYQIAGLPLHVLLVHAVLVLTPLCALLLVVLAVWPRARRTLWLPTLLGTALLLPIGLVTIEAGKWLEVRVPPAPLIQDHTARGESIVPWLVGLLAVALAVAVWALGERRLTGRGARLAVSAVLAVAALAVGTGTVLTLVSIGESGSRAVWEGGFSEDPLQQ</sequence>
<keyword evidence="1" id="KW-1133">Transmembrane helix</keyword>
<reference evidence="2 3" key="1">
    <citation type="submission" date="2022-03" db="EMBL/GenBank/DDBJ databases">
        <title>Agromyces sp. isolated from the gut of P. brevitarsis seulensis larvae.</title>
        <authorList>
            <person name="Won M."/>
            <person name="Kwon S.-W."/>
        </authorList>
    </citation>
    <scope>NUCLEOTIDE SEQUENCE [LARGE SCALE GENOMIC DNA]</scope>
    <source>
        <strain evidence="2 3">KACC 16215</strain>
    </source>
</reference>
<feature type="transmembrane region" description="Helical" evidence="1">
    <location>
        <begin position="87"/>
        <end position="106"/>
    </location>
</feature>
<evidence type="ECO:0000313" key="2">
    <source>
        <dbReference type="EMBL" id="UOE25277.1"/>
    </source>
</evidence>
<evidence type="ECO:0000256" key="1">
    <source>
        <dbReference type="SAM" id="Phobius"/>
    </source>
</evidence>
<gene>
    <name evidence="2" type="ORF">MTP13_13100</name>
</gene>
<accession>A0ABY4AQ40</accession>
<feature type="transmembrane region" description="Helical" evidence="1">
    <location>
        <begin position="118"/>
        <end position="142"/>
    </location>
</feature>
<dbReference type="Proteomes" id="UP000831304">
    <property type="component" value="Chromosome"/>
</dbReference>
<feature type="transmembrane region" description="Helical" evidence="1">
    <location>
        <begin position="12"/>
        <end position="35"/>
    </location>
</feature>
<keyword evidence="1" id="KW-0812">Transmembrane</keyword>
<name>A0ABY4AQ40_9MICO</name>